<dbReference type="EMBL" id="JAESDN010000007">
    <property type="protein sequence ID" value="KAG7047442.1"/>
    <property type="molecule type" value="Genomic_DNA"/>
</dbReference>
<keyword evidence="1" id="KW-0472">Membrane</keyword>
<proteinExistence type="predicted"/>
<evidence type="ECO:0000313" key="3">
    <source>
        <dbReference type="Proteomes" id="UP000699042"/>
    </source>
</evidence>
<accession>A0A9P7R288</accession>
<keyword evidence="1" id="KW-0812">Transmembrane</keyword>
<evidence type="ECO:0000313" key="2">
    <source>
        <dbReference type="EMBL" id="KAG7047442.1"/>
    </source>
</evidence>
<feature type="transmembrane region" description="Helical" evidence="1">
    <location>
        <begin position="12"/>
        <end position="32"/>
    </location>
</feature>
<organism evidence="2 3">
    <name type="scientific">Colletotrichum scovillei</name>
    <dbReference type="NCBI Taxonomy" id="1209932"/>
    <lineage>
        <taxon>Eukaryota</taxon>
        <taxon>Fungi</taxon>
        <taxon>Dikarya</taxon>
        <taxon>Ascomycota</taxon>
        <taxon>Pezizomycotina</taxon>
        <taxon>Sordariomycetes</taxon>
        <taxon>Hypocreomycetidae</taxon>
        <taxon>Glomerellales</taxon>
        <taxon>Glomerellaceae</taxon>
        <taxon>Colletotrichum</taxon>
        <taxon>Colletotrichum acutatum species complex</taxon>
    </lineage>
</organism>
<name>A0A9P7R288_9PEZI</name>
<dbReference type="AlphaFoldDB" id="A0A9P7R288"/>
<sequence>MMLLATKFRLRPLSSSLIHFLFAGLMVVFTLVPGAFEDGRGIIGGGSVCQCLFP</sequence>
<keyword evidence="3" id="KW-1185">Reference proteome</keyword>
<keyword evidence="1" id="KW-1133">Transmembrane helix</keyword>
<dbReference type="Proteomes" id="UP000699042">
    <property type="component" value="Unassembled WGS sequence"/>
</dbReference>
<reference evidence="2" key="1">
    <citation type="submission" date="2021-05" db="EMBL/GenBank/DDBJ databases">
        <title>Comparative genomics of three Colletotrichum scovillei strains and genetic complementation revealed genes involved fungal growth and virulence on chili pepper.</title>
        <authorList>
            <person name="Hsieh D.-K."/>
            <person name="Chuang S.-C."/>
            <person name="Chen C.-Y."/>
            <person name="Chao Y.-T."/>
            <person name="Lu M.-Y.J."/>
            <person name="Lee M.-H."/>
            <person name="Shih M.-C."/>
        </authorList>
    </citation>
    <scope>NUCLEOTIDE SEQUENCE</scope>
    <source>
        <strain evidence="2">Coll-153</strain>
    </source>
</reference>
<protein>
    <submittedName>
        <fullName evidence="2">Uncharacterized protein</fullName>
    </submittedName>
</protein>
<evidence type="ECO:0000256" key="1">
    <source>
        <dbReference type="SAM" id="Phobius"/>
    </source>
</evidence>
<gene>
    <name evidence="2" type="ORF">JMJ77_010794</name>
</gene>
<comment type="caution">
    <text evidence="2">The sequence shown here is derived from an EMBL/GenBank/DDBJ whole genome shotgun (WGS) entry which is preliminary data.</text>
</comment>